<dbReference type="EMBL" id="VCGU01000458">
    <property type="protein sequence ID" value="TRY62603.1"/>
    <property type="molecule type" value="Genomic_DNA"/>
</dbReference>
<comment type="caution">
    <text evidence="5">The sequence shown here is derived from an EMBL/GenBank/DDBJ whole genome shotgun (WGS) entry which is preliminary data.</text>
</comment>
<name>A0A553NAY7_TIGCA</name>
<organism evidence="5 6">
    <name type="scientific">Tigriopus californicus</name>
    <name type="common">Marine copepod</name>
    <dbReference type="NCBI Taxonomy" id="6832"/>
    <lineage>
        <taxon>Eukaryota</taxon>
        <taxon>Metazoa</taxon>
        <taxon>Ecdysozoa</taxon>
        <taxon>Arthropoda</taxon>
        <taxon>Crustacea</taxon>
        <taxon>Multicrustacea</taxon>
        <taxon>Hexanauplia</taxon>
        <taxon>Copepoda</taxon>
        <taxon>Harpacticoida</taxon>
        <taxon>Harpacticidae</taxon>
        <taxon>Tigriopus</taxon>
    </lineage>
</organism>
<keyword evidence="1" id="KW-0175">Coiled coil</keyword>
<dbReference type="PANTHER" id="PTHR21448:SF0">
    <property type="entry name" value="PROTEIN PHOSPHATASE 1 REGULATORY SUBUNIT 21"/>
    <property type="match status" value="1"/>
</dbReference>
<feature type="domain" description="Protein phosphatase 1 regulatory subunit 21 six-helix bundle" evidence="3">
    <location>
        <begin position="137"/>
        <end position="362"/>
    </location>
</feature>
<proteinExistence type="predicted"/>
<dbReference type="InterPro" id="IPR019348">
    <property type="entry name" value="PPP1R21_six_helix"/>
</dbReference>
<sequence>AEIDHKYEEVISSLQSRIKQLEAGDRKQAQSERAEDSHRKDLIQGLKAENVQHLERIRSLEKELIDHQDRITVLQVQLESASVTSELTSPVKEPVVKGPPSGHRPSSTGRSETAHSYPLRVEDVRIQSVELLSQFGETISELVAGFSDFLTYWEHRLKDTHLDGPLTDSADQLSKLLLQNVKYLKPIEEAFQTGLSEVLARKSRDSSGILRHFQKLAAVFNRYVSYVMELEPHMLACLQIESNAYSCPPGQRERNAQLQNRIRSFNRVLERVSHYLTELQKEHESEVVEAIENLTVAVSQIHQETTELYNIYSAKAVEENGLPTVTDQLKNTNQCIVASLSSIANGENAISRLLSDNMPRIITLIRVGLQFQSHPEPSPEEESPPAAVEPQDLPDSNASGLTQELELIQGENDILLKTIEDLQQKVKKAEETKEHWNLEFQLLQLKYDRCRASSGQESLLAETDQDKLLSERELELKRHFQDRMQEIVAEKLMADSQATSFLLECVALERRYRSAEKRREHLIEELRKAEAQTVVLKEEVDTTAANYEGQLSLMTEHVARMNEKLTMKTDEIDSLKYELSHKGKKKK</sequence>
<feature type="non-terminal residue" evidence="5">
    <location>
        <position position="1"/>
    </location>
</feature>
<protein>
    <recommendedName>
        <fullName evidence="7">KLRAQ motif-containing protein 1</fullName>
    </recommendedName>
</protein>
<accession>A0A553NAY7</accession>
<evidence type="ECO:0000259" key="3">
    <source>
        <dbReference type="Pfam" id="PF10212"/>
    </source>
</evidence>
<reference evidence="5 6" key="1">
    <citation type="journal article" date="2018" name="Nat. Ecol. Evol.">
        <title>Genomic signatures of mitonuclear coevolution across populations of Tigriopus californicus.</title>
        <authorList>
            <person name="Barreto F.S."/>
            <person name="Watson E.T."/>
            <person name="Lima T.G."/>
            <person name="Willett C.S."/>
            <person name="Edmands S."/>
            <person name="Li W."/>
            <person name="Burton R.S."/>
        </authorList>
    </citation>
    <scope>NUCLEOTIDE SEQUENCE [LARGE SCALE GENOMIC DNA]</scope>
    <source>
        <strain evidence="5 6">San Diego</strain>
    </source>
</reference>
<evidence type="ECO:0000259" key="4">
    <source>
        <dbReference type="Pfam" id="PF21636"/>
    </source>
</evidence>
<evidence type="ECO:0000256" key="1">
    <source>
        <dbReference type="SAM" id="Coils"/>
    </source>
</evidence>
<feature type="region of interest" description="Disordered" evidence="2">
    <location>
        <begin position="85"/>
        <end position="116"/>
    </location>
</feature>
<dbReference type="InterPro" id="IPR040024">
    <property type="entry name" value="PPP1R21"/>
</dbReference>
<dbReference type="Pfam" id="PF21636">
    <property type="entry name" value="PPP1R21_C"/>
    <property type="match status" value="1"/>
</dbReference>
<dbReference type="AlphaFoldDB" id="A0A553NAY7"/>
<evidence type="ECO:0000313" key="6">
    <source>
        <dbReference type="Proteomes" id="UP000318571"/>
    </source>
</evidence>
<feature type="region of interest" description="Disordered" evidence="2">
    <location>
        <begin position="372"/>
        <end position="398"/>
    </location>
</feature>
<feature type="coiled-coil region" evidence="1">
    <location>
        <begin position="43"/>
        <end position="77"/>
    </location>
</feature>
<feature type="domain" description="Protein phosphatase 1 regulatory subunit 21 C-terminal" evidence="4">
    <location>
        <begin position="466"/>
        <end position="577"/>
    </location>
</feature>
<gene>
    <name evidence="5" type="ORF">TCAL_08211</name>
</gene>
<feature type="coiled-coil region" evidence="1">
    <location>
        <begin position="505"/>
        <end position="539"/>
    </location>
</feature>
<feature type="region of interest" description="Disordered" evidence="2">
    <location>
        <begin position="22"/>
        <end position="41"/>
    </location>
</feature>
<evidence type="ECO:0000256" key="2">
    <source>
        <dbReference type="SAM" id="MobiDB-lite"/>
    </source>
</evidence>
<dbReference type="InterPro" id="IPR049372">
    <property type="entry name" value="PPP1R21_C"/>
</dbReference>
<dbReference type="GO" id="GO:0005769">
    <property type="term" value="C:early endosome"/>
    <property type="evidence" value="ECO:0007669"/>
    <property type="project" value="TreeGrafter"/>
</dbReference>
<dbReference type="Pfam" id="PF10212">
    <property type="entry name" value="PPP1R21_helical"/>
    <property type="match status" value="1"/>
</dbReference>
<keyword evidence="6" id="KW-1185">Reference proteome</keyword>
<dbReference type="GO" id="GO:0016020">
    <property type="term" value="C:membrane"/>
    <property type="evidence" value="ECO:0007669"/>
    <property type="project" value="TreeGrafter"/>
</dbReference>
<dbReference type="STRING" id="6832.A0A553NAY7"/>
<evidence type="ECO:0000313" key="5">
    <source>
        <dbReference type="EMBL" id="TRY62603.1"/>
    </source>
</evidence>
<dbReference type="PANTHER" id="PTHR21448">
    <property type="entry name" value="SMOOTH MUSCLE MYOSIN HEAVY CHAIN-RELATED"/>
    <property type="match status" value="1"/>
</dbReference>
<feature type="coiled-coil region" evidence="1">
    <location>
        <begin position="405"/>
        <end position="446"/>
    </location>
</feature>
<evidence type="ECO:0008006" key="7">
    <source>
        <dbReference type="Google" id="ProtNLM"/>
    </source>
</evidence>
<dbReference type="Proteomes" id="UP000318571">
    <property type="component" value="Chromosome 10"/>
</dbReference>